<feature type="compositionally biased region" description="Basic and acidic residues" evidence="1">
    <location>
        <begin position="199"/>
        <end position="209"/>
    </location>
</feature>
<sequence>MADPGLFMECEEGELEPWQKISDVIEESAVEDYNAADKAAFTADSGSQQQPVAAPVPIALYASVTGHLSPATSVGSSGAPDGDSAKGTHVRIVPGDEAQRKWCGQNMYKQLLAQRASAAERSRRYRQNMSEEQRLAQRERRRCRRQNMSEEQLLAQRASAAERSRRYRKNMSEKRRQAQPERRWCRGRTVAEELRLQRLQRASEAERSRSTKSTTSPGRNCLPGDNEVTHDNHFGYQALDWRPRRQGKI</sequence>
<gene>
    <name evidence="2" type="ORF">mPipKuh1_008851</name>
</gene>
<dbReference type="EMBL" id="JACAGB010000002">
    <property type="protein sequence ID" value="KAF6382485.1"/>
    <property type="molecule type" value="Genomic_DNA"/>
</dbReference>
<organism evidence="2 3">
    <name type="scientific">Pipistrellus kuhlii</name>
    <name type="common">Kuhl's pipistrelle</name>
    <dbReference type="NCBI Taxonomy" id="59472"/>
    <lineage>
        <taxon>Eukaryota</taxon>
        <taxon>Metazoa</taxon>
        <taxon>Chordata</taxon>
        <taxon>Craniata</taxon>
        <taxon>Vertebrata</taxon>
        <taxon>Euteleostomi</taxon>
        <taxon>Mammalia</taxon>
        <taxon>Eutheria</taxon>
        <taxon>Laurasiatheria</taxon>
        <taxon>Chiroptera</taxon>
        <taxon>Yangochiroptera</taxon>
        <taxon>Vespertilionidae</taxon>
        <taxon>Pipistrellus</taxon>
    </lineage>
</organism>
<evidence type="ECO:0000313" key="3">
    <source>
        <dbReference type="Proteomes" id="UP000558488"/>
    </source>
</evidence>
<feature type="region of interest" description="Disordered" evidence="1">
    <location>
        <begin position="122"/>
        <end position="183"/>
    </location>
</feature>
<evidence type="ECO:0000256" key="1">
    <source>
        <dbReference type="SAM" id="MobiDB-lite"/>
    </source>
</evidence>
<keyword evidence="3" id="KW-1185">Reference proteome</keyword>
<feature type="compositionally biased region" description="Basic and acidic residues" evidence="1">
    <location>
        <begin position="160"/>
        <end position="183"/>
    </location>
</feature>
<accession>A0A7J8A874</accession>
<name>A0A7J8A874_PIPKU</name>
<comment type="caution">
    <text evidence="2">The sequence shown here is derived from an EMBL/GenBank/DDBJ whole genome shotgun (WGS) entry which is preliminary data.</text>
</comment>
<proteinExistence type="predicted"/>
<dbReference type="AlphaFoldDB" id="A0A7J8A874"/>
<evidence type="ECO:0000313" key="2">
    <source>
        <dbReference type="EMBL" id="KAF6382485.1"/>
    </source>
</evidence>
<reference evidence="2 3" key="1">
    <citation type="journal article" date="2020" name="Nature">
        <title>Six reference-quality genomes reveal evolution of bat adaptations.</title>
        <authorList>
            <person name="Jebb D."/>
            <person name="Huang Z."/>
            <person name="Pippel M."/>
            <person name="Hughes G.M."/>
            <person name="Lavrichenko K."/>
            <person name="Devanna P."/>
            <person name="Winkler S."/>
            <person name="Jermiin L.S."/>
            <person name="Skirmuntt E.C."/>
            <person name="Katzourakis A."/>
            <person name="Burkitt-Gray L."/>
            <person name="Ray D.A."/>
            <person name="Sullivan K.A.M."/>
            <person name="Roscito J.G."/>
            <person name="Kirilenko B.M."/>
            <person name="Davalos L.M."/>
            <person name="Corthals A.P."/>
            <person name="Power M.L."/>
            <person name="Jones G."/>
            <person name="Ransome R.D."/>
            <person name="Dechmann D.K.N."/>
            <person name="Locatelli A.G."/>
            <person name="Puechmaille S.J."/>
            <person name="Fedrigo O."/>
            <person name="Jarvis E.D."/>
            <person name="Hiller M."/>
            <person name="Vernes S.C."/>
            <person name="Myers E.W."/>
            <person name="Teeling E.C."/>
        </authorList>
    </citation>
    <scope>NUCLEOTIDE SEQUENCE [LARGE SCALE GENOMIC DNA]</scope>
    <source>
        <strain evidence="2">MPipKuh1</strain>
        <tissue evidence="2">Flight muscle</tissue>
    </source>
</reference>
<protein>
    <submittedName>
        <fullName evidence="2">Uncharacterized protein</fullName>
    </submittedName>
</protein>
<feature type="compositionally biased region" description="Basic and acidic residues" evidence="1">
    <location>
        <begin position="129"/>
        <end position="138"/>
    </location>
</feature>
<dbReference type="Proteomes" id="UP000558488">
    <property type="component" value="Unassembled WGS sequence"/>
</dbReference>
<feature type="region of interest" description="Disordered" evidence="1">
    <location>
        <begin position="199"/>
        <end position="249"/>
    </location>
</feature>